<protein>
    <submittedName>
        <fullName evidence="2">Uncharacterized protein</fullName>
    </submittedName>
</protein>
<dbReference type="EMBL" id="CP032090">
    <property type="protein sequence ID" value="AXV65537.1"/>
    <property type="molecule type" value="Genomic_DNA"/>
</dbReference>
<name>A0AAD0S066_9GAMM</name>
<reference evidence="2 3" key="1">
    <citation type="submission" date="2018-08" db="EMBL/GenBank/DDBJ databases">
        <title>Draft genome sequence of Pseudoalteromonas donghaensis HJ51.</title>
        <authorList>
            <person name="Oh J."/>
            <person name="Roh D."/>
        </authorList>
    </citation>
    <scope>NUCLEOTIDE SEQUENCE [LARGE SCALE GENOMIC DNA]</scope>
    <source>
        <strain evidence="2 3">HJ51</strain>
    </source>
</reference>
<keyword evidence="1" id="KW-0732">Signal</keyword>
<evidence type="ECO:0000313" key="2">
    <source>
        <dbReference type="EMBL" id="AXV65537.1"/>
    </source>
</evidence>
<dbReference type="GeneID" id="99505746"/>
<dbReference type="RefSeq" id="WP_118844396.1">
    <property type="nucleotide sequence ID" value="NZ_CP032090.1"/>
</dbReference>
<dbReference type="KEGG" id="pdj:D0907_09765"/>
<feature type="chain" id="PRO_5042167988" evidence="1">
    <location>
        <begin position="21"/>
        <end position="267"/>
    </location>
</feature>
<evidence type="ECO:0000256" key="1">
    <source>
        <dbReference type="SAM" id="SignalP"/>
    </source>
</evidence>
<organism evidence="2 3">
    <name type="scientific">Pseudoalteromonas lipolytica</name>
    <dbReference type="NCBI Taxonomy" id="570156"/>
    <lineage>
        <taxon>Bacteria</taxon>
        <taxon>Pseudomonadati</taxon>
        <taxon>Pseudomonadota</taxon>
        <taxon>Gammaproteobacteria</taxon>
        <taxon>Alteromonadales</taxon>
        <taxon>Pseudoalteromonadaceae</taxon>
        <taxon>Pseudoalteromonas</taxon>
    </lineage>
</organism>
<dbReference type="Proteomes" id="UP000264605">
    <property type="component" value="Chromosome"/>
</dbReference>
<gene>
    <name evidence="2" type="ORF">D0907_09765</name>
</gene>
<sequence>MKKSMHFTLFVILFIGTSHAYSFESKMDFETYIRACIYKPDASYMGQCNEMGVDYEKIDTTLYSENNDSISFSTNVIKSRAVIFKQFHHGFIINCNACSAPTSVSDAFSAFTRFKKAFESSALHSAFTSTVVTRNNRNTSEPSVQNNGTSFSEDFKNFASGTIDFKDVFASLFDSGDQNIVLVKDSRGEPFALIEIKNGKYSLVADLTKTVKNSDGSTLFNANLSTSNTQPFVDIVYGGSLNIGTHCKIAFTRAENGQRLVSQVSCY</sequence>
<evidence type="ECO:0000313" key="3">
    <source>
        <dbReference type="Proteomes" id="UP000264605"/>
    </source>
</evidence>
<feature type="signal peptide" evidence="1">
    <location>
        <begin position="1"/>
        <end position="20"/>
    </location>
</feature>
<accession>A0AAD0S066</accession>
<proteinExistence type="predicted"/>
<dbReference type="AlphaFoldDB" id="A0AAD0S066"/>